<organism evidence="1 2">
    <name type="scientific">Durusdinium trenchii</name>
    <dbReference type="NCBI Taxonomy" id="1381693"/>
    <lineage>
        <taxon>Eukaryota</taxon>
        <taxon>Sar</taxon>
        <taxon>Alveolata</taxon>
        <taxon>Dinophyceae</taxon>
        <taxon>Suessiales</taxon>
        <taxon>Symbiodiniaceae</taxon>
        <taxon>Durusdinium</taxon>
    </lineage>
</organism>
<comment type="caution">
    <text evidence="1">The sequence shown here is derived from an EMBL/GenBank/DDBJ whole genome shotgun (WGS) entry which is preliminary data.</text>
</comment>
<name>A0ABP0MV18_9DINO</name>
<accession>A0ABP0MV18</accession>
<reference evidence="1 2" key="1">
    <citation type="submission" date="2024-02" db="EMBL/GenBank/DDBJ databases">
        <authorList>
            <person name="Chen Y."/>
            <person name="Shah S."/>
            <person name="Dougan E. K."/>
            <person name="Thang M."/>
            <person name="Chan C."/>
        </authorList>
    </citation>
    <scope>NUCLEOTIDE SEQUENCE [LARGE SCALE GENOMIC DNA]</scope>
</reference>
<gene>
    <name evidence="1" type="ORF">SCF082_LOCUS29595</name>
</gene>
<keyword evidence="2" id="KW-1185">Reference proteome</keyword>
<evidence type="ECO:0000313" key="1">
    <source>
        <dbReference type="EMBL" id="CAK9054542.1"/>
    </source>
</evidence>
<dbReference type="PANTHER" id="PTHR31223:SF70">
    <property type="entry name" value="LOG FAMILY PROTEIN YJL055W"/>
    <property type="match status" value="1"/>
</dbReference>
<dbReference type="EMBL" id="CAXAMM010024002">
    <property type="protein sequence ID" value="CAK9054542.1"/>
    <property type="molecule type" value="Genomic_DNA"/>
</dbReference>
<dbReference type="PANTHER" id="PTHR31223">
    <property type="entry name" value="LOG FAMILY PROTEIN YJL055W"/>
    <property type="match status" value="1"/>
</dbReference>
<dbReference type="NCBIfam" id="TIGR00730">
    <property type="entry name" value="Rossman fold protein, TIGR00730 family"/>
    <property type="match status" value="1"/>
</dbReference>
<protein>
    <submittedName>
        <fullName evidence="1">Cytokinin riboside 5'-monophosphate phosphoribohydrolase (AMP nucleosidase) (PaLOG)</fullName>
    </submittedName>
</protein>
<dbReference type="Pfam" id="PF03641">
    <property type="entry name" value="Lysine_decarbox"/>
    <property type="match status" value="2"/>
</dbReference>
<dbReference type="InterPro" id="IPR031100">
    <property type="entry name" value="LOG_fam"/>
</dbReference>
<dbReference type="Proteomes" id="UP001642464">
    <property type="component" value="Unassembled WGS sequence"/>
</dbReference>
<evidence type="ECO:0000313" key="2">
    <source>
        <dbReference type="Proteomes" id="UP001642464"/>
    </source>
</evidence>
<dbReference type="Gene3D" id="3.40.50.450">
    <property type="match status" value="1"/>
</dbReference>
<dbReference type="SUPFAM" id="SSF102405">
    <property type="entry name" value="MCP/YpsA-like"/>
    <property type="match status" value="1"/>
</dbReference>
<proteinExistence type="predicted"/>
<sequence length="242" mass="26095">MSREPGRRFQRLCVYGGSSSKVSEEYLRLASTLGETLAKRKIGLVFGGGKVGLMGAVADAVLAHEGEVIGVIPRDMVELEQAHQGCTSLRVVDTMHERKALMASLADGFIALPGGWGTLDEIAEVTTWTQGGFCSTTPPKPCSAEPPEDPDRTCMAGRLRLNIHLKPVGLLNRAGYWDHLLLWAEKACQEGFMTATSAKMLLASDDPEALLELLATAELPDIKEKIVCSQAAFDKVEAKVAK</sequence>
<dbReference type="InterPro" id="IPR005269">
    <property type="entry name" value="LOG"/>
</dbReference>